<sequence length="371" mass="38863">MERIPCVLMRGGSSKGLFFLAQDLPASTAERDRLLLAAMGSPDLRQIDGMGGGDSQSSKVVIVGPSSRPGADLEHLFAQVSVARNFVDVRPNSGNMLAGVAPFAIEAGLVRASSPTTRVRVLNLNSGKIAEVTVRTPGGKVTYEGSFQLDGVPGSFAPIELRFLEPAGTGTGMLLPTGRARDIICGVEATCIDCAIPLVLVKAEALGKTGHESKKALDADTVFSDRLKAIRLDAAKRMGLEDHQSVALPKIAIVASPRRGGNIAARYFSPKWCHATFGISGAVALAAACHVTGSVAEDLVELDAQQLGRIAIEHPSGSMTIHLEIRGHNDHGIPVFDSARVVTSARPLLTGCVFARPGRHVPQTGQVSSAA</sequence>
<keyword evidence="2 3" id="KW-0413">Isomerase</keyword>
<dbReference type="InterPro" id="IPR007400">
    <property type="entry name" value="PrpF-like"/>
</dbReference>
<dbReference type="Pfam" id="PF04303">
    <property type="entry name" value="PrpF"/>
    <property type="match status" value="1"/>
</dbReference>
<comment type="similarity">
    <text evidence="1">Belongs to the PrpF family.</text>
</comment>
<dbReference type="InterPro" id="IPR047687">
    <property type="entry name" value="OMA_tautomer-like"/>
</dbReference>
<dbReference type="NCBIfam" id="NF033377">
    <property type="entry name" value="OMA_tautomer"/>
    <property type="match status" value="1"/>
</dbReference>
<dbReference type="KEGG" id="azq:G3580_09965"/>
<organism evidence="3 4">
    <name type="scientific">Nitrogeniibacter mangrovi</name>
    <dbReference type="NCBI Taxonomy" id="2016596"/>
    <lineage>
        <taxon>Bacteria</taxon>
        <taxon>Pseudomonadati</taxon>
        <taxon>Pseudomonadota</taxon>
        <taxon>Betaproteobacteria</taxon>
        <taxon>Rhodocyclales</taxon>
        <taxon>Zoogloeaceae</taxon>
        <taxon>Nitrogeniibacter</taxon>
    </lineage>
</organism>
<accession>A0A6C1B2Z5</accession>
<keyword evidence="4" id="KW-1185">Reference proteome</keyword>
<dbReference type="GO" id="GO:0016853">
    <property type="term" value="F:isomerase activity"/>
    <property type="evidence" value="ECO:0007669"/>
    <property type="project" value="UniProtKB-KW"/>
</dbReference>
<dbReference type="Gene3D" id="3.10.310.10">
    <property type="entry name" value="Diaminopimelate Epimerase, Chain A, domain 1"/>
    <property type="match status" value="2"/>
</dbReference>
<dbReference type="RefSeq" id="WP_173765109.1">
    <property type="nucleotide sequence ID" value="NZ_CP048836.1"/>
</dbReference>
<proteinExistence type="inferred from homology"/>
<dbReference type="AlphaFoldDB" id="A0A6C1B2Z5"/>
<name>A0A6C1B2Z5_9RHOO</name>
<evidence type="ECO:0000313" key="4">
    <source>
        <dbReference type="Proteomes" id="UP000501991"/>
    </source>
</evidence>
<dbReference type="Proteomes" id="UP000501991">
    <property type="component" value="Chromosome"/>
</dbReference>
<dbReference type="EMBL" id="CP048836">
    <property type="protein sequence ID" value="QID17937.1"/>
    <property type="molecule type" value="Genomic_DNA"/>
</dbReference>
<dbReference type="PANTHER" id="PTHR43709">
    <property type="entry name" value="ACONITATE ISOMERASE-RELATED"/>
    <property type="match status" value="1"/>
</dbReference>
<dbReference type="EC" id="5.3.2.8" evidence="3"/>
<dbReference type="SUPFAM" id="SSF54506">
    <property type="entry name" value="Diaminopimelate epimerase-like"/>
    <property type="match status" value="2"/>
</dbReference>
<evidence type="ECO:0000256" key="1">
    <source>
        <dbReference type="ARBA" id="ARBA00007673"/>
    </source>
</evidence>
<evidence type="ECO:0000313" key="3">
    <source>
        <dbReference type="EMBL" id="QID17937.1"/>
    </source>
</evidence>
<protein>
    <submittedName>
        <fullName evidence="3">4-oxalomesaconate tautomerase</fullName>
        <ecNumber evidence="3">5.3.2.8</ecNumber>
    </submittedName>
</protein>
<reference evidence="3 4" key="1">
    <citation type="submission" date="2020-02" db="EMBL/GenBank/DDBJ databases">
        <title>Nitrogenibacter mangrovi gen. nov., sp. nov. isolated from mangrove sediment, a denitrifying betaproteobacterium.</title>
        <authorList>
            <person name="Liao H."/>
            <person name="Tian Y."/>
        </authorList>
    </citation>
    <scope>NUCLEOTIDE SEQUENCE [LARGE SCALE GENOMIC DNA]</scope>
    <source>
        <strain evidence="3 4">M9-3-2</strain>
    </source>
</reference>
<gene>
    <name evidence="3" type="ORF">G3580_09965</name>
</gene>
<dbReference type="PANTHER" id="PTHR43709:SF3">
    <property type="entry name" value="ISOMERASE YBHH-RELATED"/>
    <property type="match status" value="1"/>
</dbReference>
<evidence type="ECO:0000256" key="2">
    <source>
        <dbReference type="ARBA" id="ARBA00023235"/>
    </source>
</evidence>